<dbReference type="AlphaFoldDB" id="A0A0R1W2S3"/>
<dbReference type="STRING" id="1423807.FD16_GL000476"/>
<evidence type="ECO:0000259" key="5">
    <source>
        <dbReference type="PROSITE" id="PS50931"/>
    </source>
</evidence>
<dbReference type="PROSITE" id="PS50931">
    <property type="entry name" value="HTH_LYSR"/>
    <property type="match status" value="1"/>
</dbReference>
<dbReference type="Gene3D" id="3.40.190.10">
    <property type="entry name" value="Periplasmic binding protein-like II"/>
    <property type="match status" value="2"/>
</dbReference>
<keyword evidence="4" id="KW-0804">Transcription</keyword>
<sequence>MLDLWRLKLLVQFDTLKTMRRVAEVMSVTTATVSAQLKMLEEQTNVTLFEKVGRNVELTSTGKELVKQVRPILDQLETVESNLNASANDYQGIVRIGAFSSSLQALVVPAVKSVTDKHSAIEFVLAEMEPPESLTALSSHQIDLAIIAYIGEMVTIPDELTAVELGTDQLKVLINRHNTLAQQSVVSINDLRHENWAMEPTGAYLREKIWSLCHMAGYQPHQIATFQDYAAIRAVVRHGLAIGVLPEIAIPKQLTDTKTVSLVPAQQRHIYLVSRKSQLKMKPIQVTRKAIQQVSEGILLN</sequence>
<dbReference type="EMBL" id="AZGF01000014">
    <property type="protein sequence ID" value="KRM11807.1"/>
    <property type="molecule type" value="Genomic_DNA"/>
</dbReference>
<reference evidence="6 7" key="1">
    <citation type="journal article" date="2015" name="Genome Announc.">
        <title>Expanding the biotechnology potential of lactobacilli through comparative genomics of 213 strains and associated genera.</title>
        <authorList>
            <person name="Sun Z."/>
            <person name="Harris H.M."/>
            <person name="McCann A."/>
            <person name="Guo C."/>
            <person name="Argimon S."/>
            <person name="Zhang W."/>
            <person name="Yang X."/>
            <person name="Jeffery I.B."/>
            <person name="Cooney J.C."/>
            <person name="Kagawa T.F."/>
            <person name="Liu W."/>
            <person name="Song Y."/>
            <person name="Salvetti E."/>
            <person name="Wrobel A."/>
            <person name="Rasinkangas P."/>
            <person name="Parkhill J."/>
            <person name="Rea M.C."/>
            <person name="O'Sullivan O."/>
            <person name="Ritari J."/>
            <person name="Douillard F.P."/>
            <person name="Paul Ross R."/>
            <person name="Yang R."/>
            <person name="Briner A.E."/>
            <person name="Felis G.E."/>
            <person name="de Vos W.M."/>
            <person name="Barrangou R."/>
            <person name="Klaenhammer T.R."/>
            <person name="Caufield P.W."/>
            <person name="Cui Y."/>
            <person name="Zhang H."/>
            <person name="O'Toole P.W."/>
        </authorList>
    </citation>
    <scope>NUCLEOTIDE SEQUENCE [LARGE SCALE GENOMIC DNA]</scope>
    <source>
        <strain evidence="6 7">DSM 5007</strain>
    </source>
</reference>
<keyword evidence="2" id="KW-0805">Transcription regulation</keyword>
<dbReference type="Gene3D" id="1.10.10.10">
    <property type="entry name" value="Winged helix-like DNA-binding domain superfamily/Winged helix DNA-binding domain"/>
    <property type="match status" value="1"/>
</dbReference>
<keyword evidence="3" id="KW-0238">DNA-binding</keyword>
<evidence type="ECO:0000256" key="4">
    <source>
        <dbReference type="ARBA" id="ARBA00023163"/>
    </source>
</evidence>
<dbReference type="Pfam" id="PF00126">
    <property type="entry name" value="HTH_1"/>
    <property type="match status" value="1"/>
</dbReference>
<dbReference type="GO" id="GO:0032993">
    <property type="term" value="C:protein-DNA complex"/>
    <property type="evidence" value="ECO:0007669"/>
    <property type="project" value="TreeGrafter"/>
</dbReference>
<feature type="domain" description="HTH lysR-type" evidence="5">
    <location>
        <begin position="2"/>
        <end position="59"/>
    </location>
</feature>
<proteinExistence type="inferred from homology"/>
<keyword evidence="7" id="KW-1185">Reference proteome</keyword>
<evidence type="ECO:0000256" key="2">
    <source>
        <dbReference type="ARBA" id="ARBA00023015"/>
    </source>
</evidence>
<comment type="similarity">
    <text evidence="1">Belongs to the LysR transcriptional regulatory family.</text>
</comment>
<evidence type="ECO:0000313" key="6">
    <source>
        <dbReference type="EMBL" id="KRM11807.1"/>
    </source>
</evidence>
<dbReference type="InterPro" id="IPR036388">
    <property type="entry name" value="WH-like_DNA-bd_sf"/>
</dbReference>
<name>A0A0R1W2S3_9LACO</name>
<dbReference type="GO" id="GO:0003700">
    <property type="term" value="F:DNA-binding transcription factor activity"/>
    <property type="evidence" value="ECO:0007669"/>
    <property type="project" value="InterPro"/>
</dbReference>
<comment type="caution">
    <text evidence="6">The sequence shown here is derived from an EMBL/GenBank/DDBJ whole genome shotgun (WGS) entry which is preliminary data.</text>
</comment>
<dbReference type="GO" id="GO:0003677">
    <property type="term" value="F:DNA binding"/>
    <property type="evidence" value="ECO:0007669"/>
    <property type="project" value="UniProtKB-KW"/>
</dbReference>
<dbReference type="PANTHER" id="PTHR30346">
    <property type="entry name" value="TRANSCRIPTIONAL DUAL REGULATOR HCAR-RELATED"/>
    <property type="match status" value="1"/>
</dbReference>
<dbReference type="Proteomes" id="UP000051820">
    <property type="component" value="Unassembled WGS sequence"/>
</dbReference>
<organism evidence="6 7">
    <name type="scientific">Paucilactobacillus suebicus DSM 5007 = KCTC 3549</name>
    <dbReference type="NCBI Taxonomy" id="1423807"/>
    <lineage>
        <taxon>Bacteria</taxon>
        <taxon>Bacillati</taxon>
        <taxon>Bacillota</taxon>
        <taxon>Bacilli</taxon>
        <taxon>Lactobacillales</taxon>
        <taxon>Lactobacillaceae</taxon>
        <taxon>Paucilactobacillus</taxon>
    </lineage>
</organism>
<dbReference type="PATRIC" id="fig|1423807.3.peg.485"/>
<evidence type="ECO:0000313" key="7">
    <source>
        <dbReference type="Proteomes" id="UP000051820"/>
    </source>
</evidence>
<evidence type="ECO:0000256" key="3">
    <source>
        <dbReference type="ARBA" id="ARBA00023125"/>
    </source>
</evidence>
<dbReference type="eggNOG" id="COG0583">
    <property type="taxonomic scope" value="Bacteria"/>
</dbReference>
<dbReference type="InterPro" id="IPR000847">
    <property type="entry name" value="LysR_HTH_N"/>
</dbReference>
<gene>
    <name evidence="6" type="ORF">FD16_GL000476</name>
</gene>
<dbReference type="InterPro" id="IPR005119">
    <property type="entry name" value="LysR_subst-bd"/>
</dbReference>
<evidence type="ECO:0000256" key="1">
    <source>
        <dbReference type="ARBA" id="ARBA00009437"/>
    </source>
</evidence>
<dbReference type="InterPro" id="IPR036390">
    <property type="entry name" value="WH_DNA-bd_sf"/>
</dbReference>
<dbReference type="PANTHER" id="PTHR30346:SF29">
    <property type="entry name" value="LYSR SUBSTRATE-BINDING"/>
    <property type="match status" value="1"/>
</dbReference>
<dbReference type="Pfam" id="PF03466">
    <property type="entry name" value="LysR_substrate"/>
    <property type="match status" value="1"/>
</dbReference>
<accession>A0A0R1W2S3</accession>
<dbReference type="SUPFAM" id="SSF53850">
    <property type="entry name" value="Periplasmic binding protein-like II"/>
    <property type="match status" value="1"/>
</dbReference>
<dbReference type="SUPFAM" id="SSF46785">
    <property type="entry name" value="Winged helix' DNA-binding domain"/>
    <property type="match status" value="1"/>
</dbReference>
<dbReference type="RefSeq" id="WP_010622649.1">
    <property type="nucleotide sequence ID" value="NZ_AZGF01000014.1"/>
</dbReference>
<dbReference type="OrthoDB" id="9803735at2"/>
<protein>
    <submittedName>
        <fullName evidence="6">LysR family transcriptional regulator</fullName>
    </submittedName>
</protein>